<dbReference type="SUPFAM" id="SSF53335">
    <property type="entry name" value="S-adenosyl-L-methionine-dependent methyltransferases"/>
    <property type="match status" value="1"/>
</dbReference>
<dbReference type="PANTHER" id="PTHR47313:SF1">
    <property type="entry name" value="RIBOSOMAL RNA LARGE SUBUNIT METHYLTRANSFERASE K_L"/>
    <property type="match status" value="1"/>
</dbReference>
<gene>
    <name evidence="5" type="ORF">HMPREF3229_00011</name>
</gene>
<dbReference type="PROSITE" id="PS01261">
    <property type="entry name" value="UPF0020"/>
    <property type="match status" value="1"/>
</dbReference>
<dbReference type="InterPro" id="IPR004114">
    <property type="entry name" value="THUMP_dom"/>
</dbReference>
<evidence type="ECO:0000256" key="1">
    <source>
        <dbReference type="ARBA" id="ARBA00022603"/>
    </source>
</evidence>
<dbReference type="SMART" id="SM00981">
    <property type="entry name" value="THUMP"/>
    <property type="match status" value="1"/>
</dbReference>
<dbReference type="AlphaFoldDB" id="A0A133PSS8"/>
<sequence length="382" mass="44467">MEARCKMKNIKLIATTNMGLEAVTKRELLDLGYEDLEVSDGKIKISCQLKDIAILNLRLRTAERVLLLIDSFRAETFEELFDKVFEIRWWDYIAEDDQFIIQGRSRKSKLFSISDCQRITEKAIIEKLKMKYKVSWFEKSGPRVKIEVSLLNDLAEITMDTSGEGLHKRGYREVNYKAPLSETIAASLVKLTFWNKDRILADPFCGSGTIPIEAAMIEKNIAPGLMRDFDFVKFKFFDEDIFKEEKKKCYSEINYDEKLEILASDVSHKAIQIAKANAEILGLDEDISFFQKDIRDLDLPDDYGVIITNPPYGERIGKEDVDELNKELGELARSLKTWSYYIITANENFEKNFGKKADRNRKLYNGRLKTYYYQYYGPKPRR</sequence>
<dbReference type="InterPro" id="IPR029063">
    <property type="entry name" value="SAM-dependent_MTases_sf"/>
</dbReference>
<keyword evidence="2" id="KW-0808">Transferase</keyword>
<dbReference type="PROSITE" id="PS51165">
    <property type="entry name" value="THUMP"/>
    <property type="match status" value="1"/>
</dbReference>
<dbReference type="GO" id="GO:0008990">
    <property type="term" value="F:rRNA (guanine-N2-)-methyltransferase activity"/>
    <property type="evidence" value="ECO:0007669"/>
    <property type="project" value="TreeGrafter"/>
</dbReference>
<proteinExistence type="predicted"/>
<feature type="domain" description="THUMP" evidence="4">
    <location>
        <begin position="51"/>
        <end position="161"/>
    </location>
</feature>
<dbReference type="PROSITE" id="PS00092">
    <property type="entry name" value="N6_MTASE"/>
    <property type="match status" value="1"/>
</dbReference>
<dbReference type="InterPro" id="IPR000241">
    <property type="entry name" value="RlmKL-like_Mtase"/>
</dbReference>
<dbReference type="Proteomes" id="UP000070174">
    <property type="component" value="Unassembled WGS sequence"/>
</dbReference>
<keyword evidence="3" id="KW-0694">RNA-binding</keyword>
<evidence type="ECO:0000256" key="2">
    <source>
        <dbReference type="ARBA" id="ARBA00022679"/>
    </source>
</evidence>
<dbReference type="GO" id="GO:0003723">
    <property type="term" value="F:RNA binding"/>
    <property type="evidence" value="ECO:0007669"/>
    <property type="project" value="UniProtKB-UniRule"/>
</dbReference>
<dbReference type="PANTHER" id="PTHR47313">
    <property type="entry name" value="RIBOSOMAL RNA LARGE SUBUNIT METHYLTRANSFERASE K/L"/>
    <property type="match status" value="1"/>
</dbReference>
<dbReference type="Gene3D" id="3.40.50.150">
    <property type="entry name" value="Vaccinia Virus protein VP39"/>
    <property type="match status" value="1"/>
</dbReference>
<dbReference type="GO" id="GO:0070043">
    <property type="term" value="F:rRNA (guanine-N7-)-methyltransferase activity"/>
    <property type="evidence" value="ECO:0007669"/>
    <property type="project" value="TreeGrafter"/>
</dbReference>
<protein>
    <recommendedName>
        <fullName evidence="4">THUMP domain-containing protein</fullName>
    </recommendedName>
</protein>
<evidence type="ECO:0000256" key="3">
    <source>
        <dbReference type="PROSITE-ProRule" id="PRU00529"/>
    </source>
</evidence>
<evidence type="ECO:0000259" key="4">
    <source>
        <dbReference type="PROSITE" id="PS51165"/>
    </source>
</evidence>
<dbReference type="InterPro" id="IPR054170">
    <property type="entry name" value="RlmL_1st"/>
</dbReference>
<dbReference type="InterPro" id="IPR053943">
    <property type="entry name" value="RlmKL-like_Mtase_CS"/>
</dbReference>
<dbReference type="Pfam" id="PF01170">
    <property type="entry name" value="UPF0020"/>
    <property type="match status" value="1"/>
</dbReference>
<accession>A0A133PSS8</accession>
<evidence type="ECO:0000313" key="6">
    <source>
        <dbReference type="Proteomes" id="UP000070174"/>
    </source>
</evidence>
<dbReference type="CDD" id="cd11715">
    <property type="entry name" value="THUMP_AdoMetMT"/>
    <property type="match status" value="1"/>
</dbReference>
<reference evidence="5 6" key="1">
    <citation type="submission" date="2016-01" db="EMBL/GenBank/DDBJ databases">
        <authorList>
            <person name="Oliw E.H."/>
        </authorList>
    </citation>
    <scope>NUCLEOTIDE SEQUENCE [LARGE SCALE GENOMIC DNA]</scope>
    <source>
        <strain evidence="5 6">CMW7756A</strain>
    </source>
</reference>
<organism evidence="5">
    <name type="scientific">Peptoniphilus harei</name>
    <dbReference type="NCBI Taxonomy" id="54005"/>
    <lineage>
        <taxon>Bacteria</taxon>
        <taxon>Bacillati</taxon>
        <taxon>Bacillota</taxon>
        <taxon>Tissierellia</taxon>
        <taxon>Tissierellales</taxon>
        <taxon>Peptoniphilaceae</taxon>
        <taxon>Peptoniphilus</taxon>
    </lineage>
</organism>
<name>A0A133PSS8_9FIRM</name>
<dbReference type="Gene3D" id="3.30.2130.30">
    <property type="match status" value="1"/>
</dbReference>
<dbReference type="EMBL" id="LRQE01000001">
    <property type="protein sequence ID" value="KXA31882.1"/>
    <property type="molecule type" value="Genomic_DNA"/>
</dbReference>
<dbReference type="Pfam" id="PF22020">
    <property type="entry name" value="RlmL_1st"/>
    <property type="match status" value="1"/>
</dbReference>
<dbReference type="InterPro" id="IPR002052">
    <property type="entry name" value="DNA_methylase_N6_adenine_CS"/>
</dbReference>
<dbReference type="Pfam" id="PF02926">
    <property type="entry name" value="THUMP"/>
    <property type="match status" value="1"/>
</dbReference>
<evidence type="ECO:0000313" key="5">
    <source>
        <dbReference type="EMBL" id="KXA31882.1"/>
    </source>
</evidence>
<comment type="caution">
    <text evidence="5">The sequence shown here is derived from an EMBL/GenBank/DDBJ whole genome shotgun (WGS) entry which is preliminary data.</text>
</comment>
<keyword evidence="1" id="KW-0489">Methyltransferase</keyword>
<dbReference type="PATRIC" id="fig|54005.3.peg.11"/>